<evidence type="ECO:0000313" key="2">
    <source>
        <dbReference type="Proteomes" id="UP000294498"/>
    </source>
</evidence>
<protein>
    <submittedName>
        <fullName evidence="1">Uncharacterized protein</fullName>
    </submittedName>
</protein>
<sequence length="384" mass="43612">MFPFLLLCSLFHSPVRPAGDSALISALLADMAGRQQQTRGFYQTGAFPSTRVHLSRPGAVRQDNNIFFTGLIGLGLRQLRPYFRGADGVLCDSILARMQGAFAPYRNRAGRLTYNFWKTDPPQIFPEDRWLELLDRSHALPDDLDDTVIFLEAMGRHDDSVRVVKALMEAHAGSRRRAYRGYRRYRRREAYSTWFGKKMPVDYDISVLCNVLYWVCDNHFAFGHADSATIGLLRDMITRGLPVKDPAFASPHYARSPVVLYHIGRLLGTFSVPGLDSLRPLVVAQAQTVLAQTKDPLDQVLLRTTLLRLGARPEGGALRLDPDDPGFVFFDASFSDYLPNPFRRIFLHSPLLKYEFRCPAYNRFLLLEYLVLREGSWKPARPGV</sequence>
<gene>
    <name evidence="1" type="ORF">EDB95_2102</name>
</gene>
<comment type="caution">
    <text evidence="1">The sequence shown here is derived from an EMBL/GenBank/DDBJ whole genome shotgun (WGS) entry which is preliminary data.</text>
</comment>
<evidence type="ECO:0000313" key="1">
    <source>
        <dbReference type="EMBL" id="TDX01071.1"/>
    </source>
</evidence>
<keyword evidence="2" id="KW-1185">Reference proteome</keyword>
<dbReference type="AlphaFoldDB" id="A0A4R8DV63"/>
<organism evidence="1 2">
    <name type="scientific">Dinghuibacter silviterrae</name>
    <dbReference type="NCBI Taxonomy" id="1539049"/>
    <lineage>
        <taxon>Bacteria</taxon>
        <taxon>Pseudomonadati</taxon>
        <taxon>Bacteroidota</taxon>
        <taxon>Chitinophagia</taxon>
        <taxon>Chitinophagales</taxon>
        <taxon>Chitinophagaceae</taxon>
        <taxon>Dinghuibacter</taxon>
    </lineage>
</organism>
<dbReference type="Proteomes" id="UP000294498">
    <property type="component" value="Unassembled WGS sequence"/>
</dbReference>
<name>A0A4R8DV63_9BACT</name>
<dbReference type="EMBL" id="SODV01000001">
    <property type="protein sequence ID" value="TDX01071.1"/>
    <property type="molecule type" value="Genomic_DNA"/>
</dbReference>
<reference evidence="1 2" key="1">
    <citation type="submission" date="2019-03" db="EMBL/GenBank/DDBJ databases">
        <title>Genomic Encyclopedia of Type Strains, Phase IV (KMG-IV): sequencing the most valuable type-strain genomes for metagenomic binning, comparative biology and taxonomic classification.</title>
        <authorList>
            <person name="Goeker M."/>
        </authorList>
    </citation>
    <scope>NUCLEOTIDE SEQUENCE [LARGE SCALE GENOMIC DNA]</scope>
    <source>
        <strain evidence="1 2">DSM 100059</strain>
    </source>
</reference>
<proteinExistence type="predicted"/>
<accession>A0A4R8DV63</accession>